<dbReference type="Pfam" id="PF00356">
    <property type="entry name" value="LacI"/>
    <property type="match status" value="1"/>
</dbReference>
<sequence length="343" mass="36994">MDTRTKRRPTSIDVAERAGVSQSTVSRALAGSEVITEATRARVLRAAEEIGYFVDERAARLRRGSTGTIAVVVICRPGQGAADINPFSYMLLGSVCLAASERGFETLVSFQAREEDLFGHYEERGWADGLVVIGTTTNRVAWDYFRKLENADRNVAYWGSPFDDLEWVRSDNRAAGRLAVEHLLAQGYRAPCFLGAIDSSQHQFAERYEGYCEAMREAGLTPSLIATREGATREEEGEEACARYLAGGGRGDAIFAACDAMALGALEELARRGVSVPEEIGLVGFDDLPATRFSRPPLTTIAPDPATAGGLLIDAVLGNGDGDGGQQRRRVPVSLSPRGSTAR</sequence>
<name>A0A0G3X7G9_9SPHN</name>
<gene>
    <name evidence="6" type="ORF">AM2010_259</name>
</gene>
<keyword evidence="1" id="KW-0805">Transcription regulation</keyword>
<dbReference type="InterPro" id="IPR000843">
    <property type="entry name" value="HTH_LacI"/>
</dbReference>
<dbReference type="SMART" id="SM00354">
    <property type="entry name" value="HTH_LACI"/>
    <property type="match status" value="1"/>
</dbReference>
<evidence type="ECO:0000313" key="7">
    <source>
        <dbReference type="Proteomes" id="UP000037643"/>
    </source>
</evidence>
<dbReference type="KEGG" id="amx:AM2010_259"/>
<dbReference type="Gene3D" id="1.10.260.40">
    <property type="entry name" value="lambda repressor-like DNA-binding domains"/>
    <property type="match status" value="1"/>
</dbReference>
<evidence type="ECO:0000256" key="1">
    <source>
        <dbReference type="ARBA" id="ARBA00023015"/>
    </source>
</evidence>
<dbReference type="OrthoDB" id="8433438at2"/>
<dbReference type="PROSITE" id="PS50932">
    <property type="entry name" value="HTH_LACI_2"/>
    <property type="match status" value="1"/>
</dbReference>
<keyword evidence="3" id="KW-0804">Transcription</keyword>
<evidence type="ECO:0000256" key="3">
    <source>
        <dbReference type="ARBA" id="ARBA00023163"/>
    </source>
</evidence>
<dbReference type="PATRIC" id="fig|543877.4.peg.260"/>
<organism evidence="6 7">
    <name type="scientific">Pelagerythrobacter marensis</name>
    <dbReference type="NCBI Taxonomy" id="543877"/>
    <lineage>
        <taxon>Bacteria</taxon>
        <taxon>Pseudomonadati</taxon>
        <taxon>Pseudomonadota</taxon>
        <taxon>Alphaproteobacteria</taxon>
        <taxon>Sphingomonadales</taxon>
        <taxon>Erythrobacteraceae</taxon>
        <taxon>Pelagerythrobacter</taxon>
    </lineage>
</organism>
<dbReference type="InterPro" id="IPR010982">
    <property type="entry name" value="Lambda_DNA-bd_dom_sf"/>
</dbReference>
<dbReference type="CDD" id="cd01392">
    <property type="entry name" value="HTH_LacI"/>
    <property type="match status" value="1"/>
</dbReference>
<dbReference type="Gene3D" id="3.40.50.2300">
    <property type="match status" value="2"/>
</dbReference>
<dbReference type="EMBL" id="CP011805">
    <property type="protein sequence ID" value="AKM06348.1"/>
    <property type="molecule type" value="Genomic_DNA"/>
</dbReference>
<feature type="domain" description="HTH lacI-type" evidence="5">
    <location>
        <begin position="9"/>
        <end position="63"/>
    </location>
</feature>
<dbReference type="PANTHER" id="PTHR30146">
    <property type="entry name" value="LACI-RELATED TRANSCRIPTIONAL REPRESSOR"/>
    <property type="match status" value="1"/>
</dbReference>
<dbReference type="RefSeq" id="WP_047805539.1">
    <property type="nucleotide sequence ID" value="NZ_CP011805.1"/>
</dbReference>
<dbReference type="Pfam" id="PF13377">
    <property type="entry name" value="Peripla_BP_3"/>
    <property type="match status" value="1"/>
</dbReference>
<dbReference type="GO" id="GO:0003700">
    <property type="term" value="F:DNA-binding transcription factor activity"/>
    <property type="evidence" value="ECO:0007669"/>
    <property type="project" value="TreeGrafter"/>
</dbReference>
<feature type="region of interest" description="Disordered" evidence="4">
    <location>
        <begin position="318"/>
        <end position="343"/>
    </location>
</feature>
<evidence type="ECO:0000256" key="4">
    <source>
        <dbReference type="SAM" id="MobiDB-lite"/>
    </source>
</evidence>
<dbReference type="SUPFAM" id="SSF53822">
    <property type="entry name" value="Periplasmic binding protein-like I"/>
    <property type="match status" value="1"/>
</dbReference>
<evidence type="ECO:0000259" key="5">
    <source>
        <dbReference type="PROSITE" id="PS50932"/>
    </source>
</evidence>
<dbReference type="STRING" id="543877.AM2010_259"/>
<keyword evidence="2" id="KW-0238">DNA-binding</keyword>
<evidence type="ECO:0000313" key="6">
    <source>
        <dbReference type="EMBL" id="AKM06348.1"/>
    </source>
</evidence>
<dbReference type="GO" id="GO:0000976">
    <property type="term" value="F:transcription cis-regulatory region binding"/>
    <property type="evidence" value="ECO:0007669"/>
    <property type="project" value="TreeGrafter"/>
</dbReference>
<dbReference type="SUPFAM" id="SSF47413">
    <property type="entry name" value="lambda repressor-like DNA-binding domains"/>
    <property type="match status" value="1"/>
</dbReference>
<dbReference type="InterPro" id="IPR028082">
    <property type="entry name" value="Peripla_BP_I"/>
</dbReference>
<dbReference type="AlphaFoldDB" id="A0A0G3X7G9"/>
<dbReference type="InterPro" id="IPR046335">
    <property type="entry name" value="LacI/GalR-like_sensor"/>
</dbReference>
<protein>
    <submittedName>
        <fullName evidence="6">LacI family transcriptional regulator</fullName>
    </submittedName>
</protein>
<keyword evidence="7" id="KW-1185">Reference proteome</keyword>
<dbReference type="Proteomes" id="UP000037643">
    <property type="component" value="Chromosome"/>
</dbReference>
<evidence type="ECO:0000256" key="2">
    <source>
        <dbReference type="ARBA" id="ARBA00023125"/>
    </source>
</evidence>
<reference evidence="6 7" key="1">
    <citation type="submission" date="2015-06" db="EMBL/GenBank/DDBJ databases">
        <authorList>
            <person name="Kim K.M."/>
        </authorList>
    </citation>
    <scope>NUCLEOTIDE SEQUENCE [LARGE SCALE GENOMIC DNA]</scope>
    <source>
        <strain evidence="6 7">KCTC 22370</strain>
    </source>
</reference>
<accession>A0A0G3X7G9</accession>
<proteinExistence type="predicted"/>
<dbReference type="PANTHER" id="PTHR30146:SF120">
    <property type="entry name" value="ALANINE RACEMASE"/>
    <property type="match status" value="1"/>
</dbReference>